<accession>A0ABW9FAM3</accession>
<dbReference type="InterPro" id="IPR006311">
    <property type="entry name" value="TAT_signal"/>
</dbReference>
<sequence>MTVAARSMRSRRHFVAASGAIAASVGIVLAASPPAHAAPTDYQFPNPVVGIIATAPPWYLASNGGSVAARTDPTSPGITRFVTGAGCSCIVQWRNLTTGATGVSEVGWALDDRPLHGYANTGSGMLVASVWPDNSLGRPAITILPTAGSWTVP</sequence>
<name>A0ABW9FAM3_9NOCA</name>
<keyword evidence="1" id="KW-0732">Signal</keyword>
<dbReference type="RefSeq" id="WP_420162711.1">
    <property type="nucleotide sequence ID" value="NZ_JBDLNV010000001.1"/>
</dbReference>
<gene>
    <name evidence="2" type="ORF">ABEU20_000676</name>
</gene>
<dbReference type="EMBL" id="JBDLNV010000001">
    <property type="protein sequence ID" value="MFM1722128.1"/>
    <property type="molecule type" value="Genomic_DNA"/>
</dbReference>
<dbReference type="PROSITE" id="PS51318">
    <property type="entry name" value="TAT"/>
    <property type="match status" value="1"/>
</dbReference>
<evidence type="ECO:0000313" key="3">
    <source>
        <dbReference type="Proteomes" id="UP001629745"/>
    </source>
</evidence>
<evidence type="ECO:0000313" key="2">
    <source>
        <dbReference type="EMBL" id="MFM1722128.1"/>
    </source>
</evidence>
<evidence type="ECO:0000256" key="1">
    <source>
        <dbReference type="SAM" id="SignalP"/>
    </source>
</evidence>
<protein>
    <submittedName>
        <fullName evidence="2">Twin-arginine translocation signal domain-containing protein</fullName>
    </submittedName>
</protein>
<comment type="caution">
    <text evidence="2">The sequence shown here is derived from an EMBL/GenBank/DDBJ whole genome shotgun (WGS) entry which is preliminary data.</text>
</comment>
<feature type="signal peptide" evidence="1">
    <location>
        <begin position="1"/>
        <end position="37"/>
    </location>
</feature>
<dbReference type="Proteomes" id="UP001629745">
    <property type="component" value="Unassembled WGS sequence"/>
</dbReference>
<organism evidence="2 3">
    <name type="scientific">Rhodococcus parequi</name>
    <dbReference type="NCBI Taxonomy" id="3137122"/>
    <lineage>
        <taxon>Bacteria</taxon>
        <taxon>Bacillati</taxon>
        <taxon>Actinomycetota</taxon>
        <taxon>Actinomycetes</taxon>
        <taxon>Mycobacteriales</taxon>
        <taxon>Nocardiaceae</taxon>
        <taxon>Rhodococcus</taxon>
    </lineage>
</organism>
<keyword evidence="3" id="KW-1185">Reference proteome</keyword>
<dbReference type="InterPro" id="IPR019546">
    <property type="entry name" value="TAT_signal_bac_arc"/>
</dbReference>
<dbReference type="NCBIfam" id="TIGR01409">
    <property type="entry name" value="TAT_signal_seq"/>
    <property type="match status" value="1"/>
</dbReference>
<reference evidence="2 3" key="1">
    <citation type="submission" date="2023-11" db="EMBL/GenBank/DDBJ databases">
        <authorList>
            <person name="Val-Calvo J."/>
            <person name="Scortti M."/>
            <person name="Vazquez-Boland J."/>
        </authorList>
    </citation>
    <scope>NUCLEOTIDE SEQUENCE [LARGE SCALE GENOMIC DNA]</scope>
    <source>
        <strain evidence="2 3">PAM 2766</strain>
    </source>
</reference>
<feature type="chain" id="PRO_5045617345" evidence="1">
    <location>
        <begin position="38"/>
        <end position="153"/>
    </location>
</feature>
<proteinExistence type="predicted"/>